<evidence type="ECO:0000256" key="3">
    <source>
        <dbReference type="ARBA" id="ARBA00030757"/>
    </source>
</evidence>
<dbReference type="PANTHER" id="PTHR11579:SF18">
    <property type="entry name" value="PROTEIN-L-ISOASPARTATE O-METHYLTRANSFERASE"/>
    <property type="match status" value="1"/>
</dbReference>
<organism evidence="4 5">
    <name type="scientific">Kaistia geumhonensis</name>
    <dbReference type="NCBI Taxonomy" id="410839"/>
    <lineage>
        <taxon>Bacteria</taxon>
        <taxon>Pseudomonadati</taxon>
        <taxon>Pseudomonadota</taxon>
        <taxon>Alphaproteobacteria</taxon>
        <taxon>Hyphomicrobiales</taxon>
        <taxon>Kaistiaceae</taxon>
        <taxon>Kaistia</taxon>
    </lineage>
</organism>
<proteinExistence type="inferred from homology"/>
<dbReference type="GO" id="GO:0032259">
    <property type="term" value="P:methylation"/>
    <property type="evidence" value="ECO:0007669"/>
    <property type="project" value="UniProtKB-KW"/>
</dbReference>
<protein>
    <recommendedName>
        <fullName evidence="2">Protein-L-isoaspartate O-methyltransferase</fullName>
    </recommendedName>
    <alternativeName>
        <fullName evidence="3">Protein L-isoaspartyl methyltransferase</fullName>
    </alternativeName>
</protein>
<keyword evidence="4" id="KW-0489">Methyltransferase</keyword>
<dbReference type="Gene3D" id="3.40.50.150">
    <property type="entry name" value="Vaccinia Virus protein VP39"/>
    <property type="match status" value="1"/>
</dbReference>
<keyword evidence="5" id="KW-1185">Reference proteome</keyword>
<dbReference type="CDD" id="cd02440">
    <property type="entry name" value="AdoMet_MTases"/>
    <property type="match status" value="1"/>
</dbReference>
<dbReference type="SUPFAM" id="SSF53335">
    <property type="entry name" value="S-adenosyl-L-methionine-dependent methyltransferases"/>
    <property type="match status" value="1"/>
</dbReference>
<evidence type="ECO:0000256" key="1">
    <source>
        <dbReference type="ARBA" id="ARBA00005369"/>
    </source>
</evidence>
<dbReference type="Proteomes" id="UP001223743">
    <property type="component" value="Unassembled WGS sequence"/>
</dbReference>
<accession>A0ABU0M3A9</accession>
<dbReference type="GO" id="GO:0004719">
    <property type="term" value="F:protein-L-isoaspartate (D-aspartate) O-methyltransferase activity"/>
    <property type="evidence" value="ECO:0007669"/>
    <property type="project" value="UniProtKB-EC"/>
</dbReference>
<comment type="caution">
    <text evidence="4">The sequence shown here is derived from an EMBL/GenBank/DDBJ whole genome shotgun (WGS) entry which is preliminary data.</text>
</comment>
<evidence type="ECO:0000313" key="4">
    <source>
        <dbReference type="EMBL" id="MDQ0515420.1"/>
    </source>
</evidence>
<dbReference type="Pfam" id="PF01135">
    <property type="entry name" value="PCMT"/>
    <property type="match status" value="1"/>
</dbReference>
<sequence length="222" mass="23254">MVDYAKARATMVDCQVRTVDVTEYPVLDAFAAVPREEFVPDALKPLAYIDEDLLVSAPGSAPRYLMEPGPLARLVQLAQIMPTDRVLDLGPASGYSTAILATLAAHVTGVDPDAALAETARATLARLGHDNVTIVAGPLAAGHAAGAPYDVILFEGAIELLPDVISDQLADGGRIVAVVGANGLAGKATIFTRSGRTVSGRPAFNTHVRPLPEFARPKAFVF</sequence>
<name>A0ABU0M3A9_9HYPH</name>
<evidence type="ECO:0000313" key="5">
    <source>
        <dbReference type="Proteomes" id="UP001223743"/>
    </source>
</evidence>
<dbReference type="EMBL" id="JAUSWJ010000001">
    <property type="protein sequence ID" value="MDQ0515420.1"/>
    <property type="molecule type" value="Genomic_DNA"/>
</dbReference>
<keyword evidence="4" id="KW-0808">Transferase</keyword>
<dbReference type="InterPro" id="IPR000682">
    <property type="entry name" value="PCMT"/>
</dbReference>
<gene>
    <name evidence="4" type="ORF">QO015_001033</name>
</gene>
<evidence type="ECO:0000256" key="2">
    <source>
        <dbReference type="ARBA" id="ARBA00013346"/>
    </source>
</evidence>
<reference evidence="4 5" key="1">
    <citation type="submission" date="2023-07" db="EMBL/GenBank/DDBJ databases">
        <title>Genomic Encyclopedia of Type Strains, Phase IV (KMG-IV): sequencing the most valuable type-strain genomes for metagenomic binning, comparative biology and taxonomic classification.</title>
        <authorList>
            <person name="Goeker M."/>
        </authorList>
    </citation>
    <scope>NUCLEOTIDE SEQUENCE [LARGE SCALE GENOMIC DNA]</scope>
    <source>
        <strain evidence="4 5">B1-1</strain>
    </source>
</reference>
<comment type="similarity">
    <text evidence="1">Belongs to the methyltransferase superfamily. L-isoaspartyl/D-aspartyl protein methyltransferase family.</text>
</comment>
<dbReference type="PANTHER" id="PTHR11579">
    <property type="entry name" value="PROTEIN-L-ISOASPARTATE O-METHYLTRANSFERASE"/>
    <property type="match status" value="1"/>
</dbReference>
<dbReference type="InterPro" id="IPR029063">
    <property type="entry name" value="SAM-dependent_MTases_sf"/>
</dbReference>